<dbReference type="InterPro" id="IPR003010">
    <property type="entry name" value="C-N_Hydrolase"/>
</dbReference>
<keyword evidence="5 8" id="KW-1133">Transmembrane helix</keyword>
<proteinExistence type="inferred from homology"/>
<comment type="pathway">
    <text evidence="8">Protein modification; lipoprotein biosynthesis (N-acyl transfer).</text>
</comment>
<evidence type="ECO:0000313" key="10">
    <source>
        <dbReference type="EMBL" id="MTF39722.1"/>
    </source>
</evidence>
<feature type="transmembrane region" description="Helical" evidence="8">
    <location>
        <begin position="145"/>
        <end position="170"/>
    </location>
</feature>
<dbReference type="Pfam" id="PF20154">
    <property type="entry name" value="LNT_N"/>
    <property type="match status" value="1"/>
</dbReference>
<dbReference type="PANTHER" id="PTHR38686:SF1">
    <property type="entry name" value="APOLIPOPROTEIN N-ACYLTRANSFERASE"/>
    <property type="match status" value="1"/>
</dbReference>
<comment type="subcellular location">
    <subcellularLocation>
        <location evidence="1 8">Cell membrane</location>
        <topology evidence="1 8">Multi-pass membrane protein</topology>
    </subcellularLocation>
</comment>
<comment type="similarity">
    <text evidence="8">Belongs to the CN hydrolase family. Apolipoprotein N-acyltransferase subfamily.</text>
</comment>
<dbReference type="InterPro" id="IPR036526">
    <property type="entry name" value="C-N_Hydrolase_sf"/>
</dbReference>
<feature type="transmembrane region" description="Helical" evidence="8">
    <location>
        <begin position="6"/>
        <end position="25"/>
    </location>
</feature>
<evidence type="ECO:0000256" key="6">
    <source>
        <dbReference type="ARBA" id="ARBA00023136"/>
    </source>
</evidence>
<keyword evidence="3 8" id="KW-0808">Transferase</keyword>
<keyword evidence="4 8" id="KW-0812">Transmembrane</keyword>
<dbReference type="GO" id="GO:0042158">
    <property type="term" value="P:lipoprotein biosynthetic process"/>
    <property type="evidence" value="ECO:0007669"/>
    <property type="project" value="UniProtKB-UniRule"/>
</dbReference>
<evidence type="ECO:0000259" key="9">
    <source>
        <dbReference type="PROSITE" id="PS50263"/>
    </source>
</evidence>
<dbReference type="PROSITE" id="PS50263">
    <property type="entry name" value="CN_HYDROLASE"/>
    <property type="match status" value="1"/>
</dbReference>
<comment type="function">
    <text evidence="8">Catalyzes the phospholipid dependent N-acylation of the N-terminal cysteine of apolipoprotein, the last step in lipoprotein maturation.</text>
</comment>
<dbReference type="Proteomes" id="UP000437131">
    <property type="component" value="Unassembled WGS sequence"/>
</dbReference>
<gene>
    <name evidence="8 10" type="primary">lnt</name>
    <name evidence="10" type="ORF">GGC33_12415</name>
</gene>
<comment type="caution">
    <text evidence="10">The sequence shown here is derived from an EMBL/GenBank/DDBJ whole genome shotgun (WGS) entry which is preliminary data.</text>
</comment>
<dbReference type="Gene3D" id="3.60.110.10">
    <property type="entry name" value="Carbon-nitrogen hydrolase"/>
    <property type="match status" value="1"/>
</dbReference>
<dbReference type="AlphaFoldDB" id="A0A844GXD3"/>
<evidence type="ECO:0000256" key="8">
    <source>
        <dbReference type="HAMAP-Rule" id="MF_01148"/>
    </source>
</evidence>
<dbReference type="HAMAP" id="MF_01148">
    <property type="entry name" value="Lnt"/>
    <property type="match status" value="1"/>
</dbReference>
<dbReference type="GO" id="GO:0005886">
    <property type="term" value="C:plasma membrane"/>
    <property type="evidence" value="ECO:0007669"/>
    <property type="project" value="UniProtKB-SubCell"/>
</dbReference>
<feature type="domain" description="CN hydrolase" evidence="9">
    <location>
        <begin position="222"/>
        <end position="474"/>
    </location>
</feature>
<feature type="transmembrane region" description="Helical" evidence="8">
    <location>
        <begin position="64"/>
        <end position="97"/>
    </location>
</feature>
<dbReference type="InterPro" id="IPR004563">
    <property type="entry name" value="Apolipo_AcylTrfase"/>
</dbReference>
<dbReference type="CDD" id="cd07571">
    <property type="entry name" value="ALP_N-acyl_transferase"/>
    <property type="match status" value="1"/>
</dbReference>
<protein>
    <recommendedName>
        <fullName evidence="8">Apolipoprotein N-acyltransferase</fullName>
        <shortName evidence="8">ALP N-acyltransferase</shortName>
        <ecNumber evidence="8">2.3.1.269</ecNumber>
    </recommendedName>
</protein>
<evidence type="ECO:0000256" key="3">
    <source>
        <dbReference type="ARBA" id="ARBA00022679"/>
    </source>
</evidence>
<evidence type="ECO:0000256" key="4">
    <source>
        <dbReference type="ARBA" id="ARBA00022692"/>
    </source>
</evidence>
<feature type="transmembrane region" description="Helical" evidence="8">
    <location>
        <begin position="32"/>
        <end position="52"/>
    </location>
</feature>
<dbReference type="UniPathway" id="UPA00666"/>
<dbReference type="InterPro" id="IPR045378">
    <property type="entry name" value="LNT_N"/>
</dbReference>
<sequence length="513" mass="59163">MGLTVAPFNCYFLAYVALIPLIFAIHKSFFTATFAGFLWGFGYHGTALFWITGIHPMTWMGIPWLYSLLIALICWLFITFWGAILVTIWSGLINFIIKIEYSKSHFYSWIIFILGISSWCILEKCWSLGSLWWSSLAYTQSPYNLPILQLLTISGTTTLTAFILLINFLIFYTIKTYLIPVNQDRKYFKSVLFITLFVFISIHIYGWLIYKTPLQDSPNKAIKVGIIQGNIPNEIKLYDPGLKKALVNYQKGYETLAQKNVDLIITPETALPFFNEDIEKNTSFYKTVKENKIPIILGAFKTLSAYDYTNSLFSIDKNGNVISRYDKIKLVPLGEYIPFQQILGDVIRRLSPLDTQLVAGNYNQSFIITLQDESKQFKLPVIVAICYDSAFSEVFRQQALKGGEFVITAANNAHYSNSMPFQHHAQDVMRAIETGKWMARATNTGYSAIVNPRGDTVWLSNLNEYQTHIDTIYRRHQQTFYALRGDWLNKLFILIMVTYLFFRITVNRFIHLQ</sequence>
<dbReference type="SUPFAM" id="SSF56317">
    <property type="entry name" value="Carbon-nitrogen hydrolase"/>
    <property type="match status" value="1"/>
</dbReference>
<evidence type="ECO:0000256" key="1">
    <source>
        <dbReference type="ARBA" id="ARBA00004651"/>
    </source>
</evidence>
<accession>A0A844GXD3</accession>
<dbReference type="NCBIfam" id="TIGR00546">
    <property type="entry name" value="lnt"/>
    <property type="match status" value="1"/>
</dbReference>
<dbReference type="EMBL" id="WMIA01000016">
    <property type="protein sequence ID" value="MTF39722.1"/>
    <property type="molecule type" value="Genomic_DNA"/>
</dbReference>
<evidence type="ECO:0000256" key="2">
    <source>
        <dbReference type="ARBA" id="ARBA00022475"/>
    </source>
</evidence>
<keyword evidence="6 8" id="KW-0472">Membrane</keyword>
<keyword evidence="7 8" id="KW-0012">Acyltransferase</keyword>
<dbReference type="EC" id="2.3.1.269" evidence="8"/>
<comment type="catalytic activity">
    <reaction evidence="8">
        <text>N-terminal S-1,2-diacyl-sn-glyceryl-L-cysteinyl-[lipoprotein] + a glycerophospholipid = N-acyl-S-1,2-diacyl-sn-glyceryl-L-cysteinyl-[lipoprotein] + a 2-acyl-sn-glycero-3-phospholipid + H(+)</text>
        <dbReference type="Rhea" id="RHEA:48228"/>
        <dbReference type="Rhea" id="RHEA-COMP:14681"/>
        <dbReference type="Rhea" id="RHEA-COMP:14684"/>
        <dbReference type="ChEBI" id="CHEBI:15378"/>
        <dbReference type="ChEBI" id="CHEBI:136912"/>
        <dbReference type="ChEBI" id="CHEBI:140656"/>
        <dbReference type="ChEBI" id="CHEBI:140657"/>
        <dbReference type="ChEBI" id="CHEBI:140660"/>
        <dbReference type="EC" id="2.3.1.269"/>
    </reaction>
</comment>
<organism evidence="10 11">
    <name type="scientific">Cyanobacterium aponinum 0216</name>
    <dbReference type="NCBI Taxonomy" id="2676140"/>
    <lineage>
        <taxon>Bacteria</taxon>
        <taxon>Bacillati</taxon>
        <taxon>Cyanobacteriota</taxon>
        <taxon>Cyanophyceae</taxon>
        <taxon>Oscillatoriophycideae</taxon>
        <taxon>Chroococcales</taxon>
        <taxon>Geminocystaceae</taxon>
        <taxon>Cyanobacterium</taxon>
    </lineage>
</organism>
<keyword evidence="10" id="KW-0449">Lipoprotein</keyword>
<dbReference type="Pfam" id="PF00795">
    <property type="entry name" value="CN_hydrolase"/>
    <property type="match status" value="1"/>
</dbReference>
<dbReference type="PANTHER" id="PTHR38686">
    <property type="entry name" value="APOLIPOPROTEIN N-ACYLTRANSFERASE"/>
    <property type="match status" value="1"/>
</dbReference>
<name>A0A844GXD3_9CHRO</name>
<feature type="transmembrane region" description="Helical" evidence="8">
    <location>
        <begin position="191"/>
        <end position="210"/>
    </location>
</feature>
<evidence type="ECO:0000256" key="5">
    <source>
        <dbReference type="ARBA" id="ARBA00022989"/>
    </source>
</evidence>
<evidence type="ECO:0000313" key="11">
    <source>
        <dbReference type="Proteomes" id="UP000437131"/>
    </source>
</evidence>
<dbReference type="RefSeq" id="WP_155084202.1">
    <property type="nucleotide sequence ID" value="NZ_WMIA01000016.1"/>
</dbReference>
<dbReference type="GO" id="GO:0016410">
    <property type="term" value="F:N-acyltransferase activity"/>
    <property type="evidence" value="ECO:0007669"/>
    <property type="project" value="UniProtKB-UniRule"/>
</dbReference>
<evidence type="ECO:0000256" key="7">
    <source>
        <dbReference type="ARBA" id="ARBA00023315"/>
    </source>
</evidence>
<keyword evidence="2 8" id="KW-1003">Cell membrane</keyword>
<reference evidence="10 11" key="1">
    <citation type="submission" date="2019-11" db="EMBL/GenBank/DDBJ databases">
        <title>Isolation of a new High Light Tolerant Cyanobacteria.</title>
        <authorList>
            <person name="Dobson Z."/>
            <person name="Vaughn N."/>
            <person name="Vaughn M."/>
            <person name="Fromme P."/>
            <person name="Mazor Y."/>
        </authorList>
    </citation>
    <scope>NUCLEOTIDE SEQUENCE [LARGE SCALE GENOMIC DNA]</scope>
    <source>
        <strain evidence="10 11">0216</strain>
    </source>
</reference>
<feature type="transmembrane region" description="Helical" evidence="8">
    <location>
        <begin position="109"/>
        <end position="133"/>
    </location>
</feature>